<dbReference type="GO" id="GO:0016020">
    <property type="term" value="C:membrane"/>
    <property type="evidence" value="ECO:0007669"/>
    <property type="project" value="UniProtKB-SubCell"/>
</dbReference>
<evidence type="ECO:0000256" key="6">
    <source>
        <dbReference type="SAM" id="Phobius"/>
    </source>
</evidence>
<feature type="transmembrane region" description="Helical" evidence="6">
    <location>
        <begin position="206"/>
        <end position="226"/>
    </location>
</feature>
<evidence type="ECO:0000256" key="3">
    <source>
        <dbReference type="ARBA" id="ARBA00022692"/>
    </source>
</evidence>
<feature type="transmembrane region" description="Helical" evidence="6">
    <location>
        <begin position="351"/>
        <end position="368"/>
    </location>
</feature>
<dbReference type="InterPro" id="IPR018456">
    <property type="entry name" value="PTR2_symporter_CS"/>
</dbReference>
<evidence type="ECO:0000313" key="7">
    <source>
        <dbReference type="EMBL" id="KAJ6835258.1"/>
    </source>
</evidence>
<dbReference type="AlphaFoldDB" id="A0AAX6H3Q4"/>
<evidence type="ECO:0000256" key="1">
    <source>
        <dbReference type="ARBA" id="ARBA00004141"/>
    </source>
</evidence>
<dbReference type="EMBL" id="JANAVB010013594">
    <property type="protein sequence ID" value="KAJ6835258.1"/>
    <property type="molecule type" value="Genomic_DNA"/>
</dbReference>
<dbReference type="InterPro" id="IPR036259">
    <property type="entry name" value="MFS_trans_sf"/>
</dbReference>
<protein>
    <submittedName>
        <fullName evidence="7">Protein NRT1/ PTR FAMILY 5.10-like isoform X2</fullName>
    </submittedName>
</protein>
<comment type="caution">
    <text evidence="7">The sequence shown here is derived from an EMBL/GenBank/DDBJ whole genome shotgun (WGS) entry which is preliminary data.</text>
</comment>
<sequence length="423" mass="46539">MGGSDDFHLRQPNELSGVVDYRGRPIGRPTNTGRWTSALFIIGVELAERSAYCGISLNLITFLTGHLGQSTAAAAAGVNTWSGVAQMLPLLGAFLADSYLGRYRTITIASLLYVLGLGMLTVSSILKSLRPNVQVALFYSSLYLVAFAQGGHKPCVQAFGADQFDENDPQELISRSSFFNWWYFGMNVGITASLLILSYVQDNVGWGLGFGIPCVLMFVATIVFLMGTRTYRYYPLEEESPFVRIGRSFVALARNRGAPPHNTSDKSHFLLEGGERETRNLHASDQYKLEENGSIPSIGQLEEARSVLRLFPIWATCLVFATVFAQSSTLFTKQGSTMDRRIGSSFKIPPASLQSLICLTIVTFMPIYDRVLVPVARRFSKNPSGFTILQRIGTGIAFFDGIYGGSSSSRDEEAEDCEQIRVD</sequence>
<keyword evidence="4 6" id="KW-1133">Transmembrane helix</keyword>
<feature type="transmembrane region" description="Helical" evidence="6">
    <location>
        <begin position="181"/>
        <end position="200"/>
    </location>
</feature>
<evidence type="ECO:0000256" key="4">
    <source>
        <dbReference type="ARBA" id="ARBA00022989"/>
    </source>
</evidence>
<dbReference type="SUPFAM" id="SSF103473">
    <property type="entry name" value="MFS general substrate transporter"/>
    <property type="match status" value="1"/>
</dbReference>
<name>A0AAX6H3Q4_IRIPA</name>
<keyword evidence="8" id="KW-1185">Reference proteome</keyword>
<dbReference type="Gene3D" id="1.20.1250.20">
    <property type="entry name" value="MFS general substrate transporter like domains"/>
    <property type="match status" value="1"/>
</dbReference>
<evidence type="ECO:0000256" key="2">
    <source>
        <dbReference type="ARBA" id="ARBA00005982"/>
    </source>
</evidence>
<comment type="similarity">
    <text evidence="2">Belongs to the major facilitator superfamily. Proton-dependent oligopeptide transporter (POT/PTR) (TC 2.A.17) family.</text>
</comment>
<dbReference type="Pfam" id="PF00854">
    <property type="entry name" value="PTR2"/>
    <property type="match status" value="1"/>
</dbReference>
<comment type="subcellular location">
    <subcellularLocation>
        <location evidence="1">Membrane</location>
        <topology evidence="1">Multi-pass membrane protein</topology>
    </subcellularLocation>
</comment>
<feature type="transmembrane region" description="Helical" evidence="6">
    <location>
        <begin position="310"/>
        <end position="331"/>
    </location>
</feature>
<organism evidence="7 8">
    <name type="scientific">Iris pallida</name>
    <name type="common">Sweet iris</name>
    <dbReference type="NCBI Taxonomy" id="29817"/>
    <lineage>
        <taxon>Eukaryota</taxon>
        <taxon>Viridiplantae</taxon>
        <taxon>Streptophyta</taxon>
        <taxon>Embryophyta</taxon>
        <taxon>Tracheophyta</taxon>
        <taxon>Spermatophyta</taxon>
        <taxon>Magnoliopsida</taxon>
        <taxon>Liliopsida</taxon>
        <taxon>Asparagales</taxon>
        <taxon>Iridaceae</taxon>
        <taxon>Iridoideae</taxon>
        <taxon>Irideae</taxon>
        <taxon>Iris</taxon>
    </lineage>
</organism>
<dbReference type="PANTHER" id="PTHR11654">
    <property type="entry name" value="OLIGOPEPTIDE TRANSPORTER-RELATED"/>
    <property type="match status" value="1"/>
</dbReference>
<reference evidence="7" key="2">
    <citation type="submission" date="2023-04" db="EMBL/GenBank/DDBJ databases">
        <authorList>
            <person name="Bruccoleri R.E."/>
            <person name="Oakeley E.J."/>
            <person name="Faust A.-M."/>
            <person name="Dessus-Babus S."/>
            <person name="Altorfer M."/>
            <person name="Burckhardt D."/>
            <person name="Oertli M."/>
            <person name="Naumann U."/>
            <person name="Petersen F."/>
            <person name="Wong J."/>
        </authorList>
    </citation>
    <scope>NUCLEOTIDE SEQUENCE</scope>
    <source>
        <strain evidence="7">GSM-AAB239-AS_SAM_17_03QT</strain>
        <tissue evidence="7">Leaf</tissue>
    </source>
</reference>
<dbReference type="GO" id="GO:0022857">
    <property type="term" value="F:transmembrane transporter activity"/>
    <property type="evidence" value="ECO:0007669"/>
    <property type="project" value="InterPro"/>
</dbReference>
<evidence type="ECO:0000256" key="5">
    <source>
        <dbReference type="ARBA" id="ARBA00023136"/>
    </source>
</evidence>
<feature type="transmembrane region" description="Helical" evidence="6">
    <location>
        <begin position="106"/>
        <end position="126"/>
    </location>
</feature>
<reference evidence="7" key="1">
    <citation type="journal article" date="2023" name="GigaByte">
        <title>Genome assembly of the bearded iris, Iris pallida Lam.</title>
        <authorList>
            <person name="Bruccoleri R.E."/>
            <person name="Oakeley E.J."/>
            <person name="Faust A.M.E."/>
            <person name="Altorfer M."/>
            <person name="Dessus-Babus S."/>
            <person name="Burckhardt D."/>
            <person name="Oertli M."/>
            <person name="Naumann U."/>
            <person name="Petersen F."/>
            <person name="Wong J."/>
        </authorList>
    </citation>
    <scope>NUCLEOTIDE SEQUENCE</scope>
    <source>
        <strain evidence="7">GSM-AAB239-AS_SAM_17_03QT</strain>
    </source>
</reference>
<dbReference type="GO" id="GO:0006857">
    <property type="term" value="P:oligopeptide transport"/>
    <property type="evidence" value="ECO:0007669"/>
    <property type="project" value="InterPro"/>
</dbReference>
<keyword evidence="5 6" id="KW-0472">Membrane</keyword>
<evidence type="ECO:0000313" key="8">
    <source>
        <dbReference type="Proteomes" id="UP001140949"/>
    </source>
</evidence>
<proteinExistence type="inferred from homology"/>
<gene>
    <name evidence="7" type="ORF">M6B38_123615</name>
</gene>
<keyword evidence="3 6" id="KW-0812">Transmembrane</keyword>
<accession>A0AAX6H3Q4</accession>
<dbReference type="Proteomes" id="UP001140949">
    <property type="component" value="Unassembled WGS sequence"/>
</dbReference>
<dbReference type="PROSITE" id="PS01022">
    <property type="entry name" value="PTR2_1"/>
    <property type="match status" value="1"/>
</dbReference>
<dbReference type="InterPro" id="IPR000109">
    <property type="entry name" value="POT_fam"/>
</dbReference>